<organism evidence="3">
    <name type="scientific">Phaeomonas parva</name>
    <dbReference type="NCBI Taxonomy" id="124430"/>
    <lineage>
        <taxon>Eukaryota</taxon>
        <taxon>Sar</taxon>
        <taxon>Stramenopiles</taxon>
        <taxon>Ochrophyta</taxon>
        <taxon>Pinguiophyceae</taxon>
        <taxon>Pinguiochrysidales</taxon>
        <taxon>Pinguiochrysidaceae</taxon>
        <taxon>Phaeomonas</taxon>
    </lineage>
</organism>
<dbReference type="PANTHER" id="PTHR31245">
    <property type="entry name" value="UBIQUITIN SYSTEM COMPONENT CUE PROTEIN"/>
    <property type="match status" value="1"/>
</dbReference>
<gene>
    <name evidence="3" type="ORF">PPAR1163_LOCUS16611</name>
</gene>
<reference evidence="3" key="1">
    <citation type="submission" date="2021-01" db="EMBL/GenBank/DDBJ databases">
        <authorList>
            <person name="Corre E."/>
            <person name="Pelletier E."/>
            <person name="Niang G."/>
            <person name="Scheremetjew M."/>
            <person name="Finn R."/>
            <person name="Kale V."/>
            <person name="Holt S."/>
            <person name="Cochrane G."/>
            <person name="Meng A."/>
            <person name="Brown T."/>
            <person name="Cohen L."/>
        </authorList>
    </citation>
    <scope>NUCLEOTIDE SEQUENCE</scope>
    <source>
        <strain evidence="3">CCMP2877</strain>
    </source>
</reference>
<protein>
    <submittedName>
        <fullName evidence="3">Uncharacterized protein</fullName>
    </submittedName>
</protein>
<dbReference type="AlphaFoldDB" id="A0A7S1U8K5"/>
<evidence type="ECO:0000256" key="2">
    <source>
        <dbReference type="SAM" id="MobiDB-lite"/>
    </source>
</evidence>
<dbReference type="PANTHER" id="PTHR31245:SF20">
    <property type="entry name" value="F18B13.13 PROTEIN"/>
    <property type="match status" value="1"/>
</dbReference>
<name>A0A7S1U8K5_9STRA</name>
<proteinExistence type="predicted"/>
<feature type="coiled-coil region" evidence="1">
    <location>
        <begin position="81"/>
        <end position="155"/>
    </location>
</feature>
<evidence type="ECO:0000256" key="1">
    <source>
        <dbReference type="SAM" id="Coils"/>
    </source>
</evidence>
<dbReference type="EMBL" id="HBGJ01026055">
    <property type="protein sequence ID" value="CAD9258239.1"/>
    <property type="molecule type" value="Transcribed_RNA"/>
</dbReference>
<feature type="region of interest" description="Disordered" evidence="2">
    <location>
        <begin position="45"/>
        <end position="75"/>
    </location>
</feature>
<evidence type="ECO:0000313" key="3">
    <source>
        <dbReference type="EMBL" id="CAD9258239.1"/>
    </source>
</evidence>
<accession>A0A7S1U8K5</accession>
<sequence length="201" mass="22658">MAECLSSPAHLPGSLKRSRNEAMACNQPHVFGAPFGASFGYHNENTPMQSVEDTSAKRAKRARTGREEPGFGSSQGEAQFHRHLQAQLEALQAQHEAEKHEISRRAEGQVEMLQARMEGERAEMTRTLEETREENRILKRAVQMLNGKQREAERKVIDHERSLTQAAEYVRKLEQSNYALRVHLEQAASSSTFSSGPPDVY</sequence>
<keyword evidence="1" id="KW-0175">Coiled coil</keyword>